<organism evidence="1 2">
    <name type="scientific">Pectobacterium phage My1</name>
    <dbReference type="NCBI Taxonomy" id="1204539"/>
    <lineage>
        <taxon>Viruses</taxon>
        <taxon>Duplodnaviria</taxon>
        <taxon>Heunggongvirae</taxon>
        <taxon>Uroviricota</taxon>
        <taxon>Caudoviricetes</taxon>
        <taxon>Demerecviridae</taxon>
        <taxon>Mccorquodalevirinae</taxon>
        <taxon>Myunavirus</taxon>
        <taxon>Myunavirus My1</taxon>
    </lineage>
</organism>
<dbReference type="GeneID" id="13826727"/>
<evidence type="ECO:0000313" key="1">
    <source>
        <dbReference type="EMBL" id="AFQ22184.1"/>
    </source>
</evidence>
<sequence>MNIELRHVSVIGNYVHIEVPHNEFALARTALKFTNTEGTVEPSEWYAKFLEAAEIFGVKKVETELLLNNLKINGFTLVDVYLLGPTGGISLTNDPAPFLWPPRREEVIKPFQWPSKYPGHWNGTGIEYLQKVVCTTTGAA</sequence>
<protein>
    <submittedName>
        <fullName evidence="1">Uncharacterized protein</fullName>
    </submittedName>
</protein>
<dbReference type="RefSeq" id="YP_006906277.1">
    <property type="nucleotide sequence ID" value="NC_018837.1"/>
</dbReference>
<evidence type="ECO:0000313" key="2">
    <source>
        <dbReference type="Proteomes" id="UP000006280"/>
    </source>
</evidence>
<accession>J9QKX7</accession>
<gene>
    <name evidence="1" type="ORF">My1_025</name>
</gene>
<dbReference type="EMBL" id="JX195166">
    <property type="protein sequence ID" value="AFQ22184.1"/>
    <property type="molecule type" value="Genomic_DNA"/>
</dbReference>
<dbReference type="KEGG" id="vg:13826727"/>
<proteinExistence type="predicted"/>
<keyword evidence="2" id="KW-1185">Reference proteome</keyword>
<reference evidence="1 2" key="1">
    <citation type="journal article" date="2012" name="J. Virol.">
        <title>Complete Genome Sequence of Pectobacterium carotovorum subsp. carotovorum Bacteriophage My1.</title>
        <authorList>
            <person name="Lee D.H."/>
            <person name="Lee J.H."/>
            <person name="Shin H."/>
            <person name="Ji S."/>
            <person name="Roh E."/>
            <person name="Jung K."/>
            <person name="Ryu S."/>
            <person name="Choi J."/>
            <person name="Heu S."/>
        </authorList>
    </citation>
    <scope>NUCLEOTIDE SEQUENCE [LARGE SCALE GENOMIC DNA]</scope>
</reference>
<name>J9QKX7_9CAUD</name>
<dbReference type="Proteomes" id="UP000006280">
    <property type="component" value="Segment"/>
</dbReference>